<dbReference type="Proteomes" id="UP000663881">
    <property type="component" value="Unassembled WGS sequence"/>
</dbReference>
<protein>
    <submittedName>
        <fullName evidence="2">Uncharacterized protein</fullName>
    </submittedName>
</protein>
<proteinExistence type="predicted"/>
<dbReference type="EMBL" id="CAJOAY010002982">
    <property type="protein sequence ID" value="CAF3993922.1"/>
    <property type="molecule type" value="Genomic_DNA"/>
</dbReference>
<organism evidence="2 3">
    <name type="scientific">Adineta steineri</name>
    <dbReference type="NCBI Taxonomy" id="433720"/>
    <lineage>
        <taxon>Eukaryota</taxon>
        <taxon>Metazoa</taxon>
        <taxon>Spiralia</taxon>
        <taxon>Gnathifera</taxon>
        <taxon>Rotifera</taxon>
        <taxon>Eurotatoria</taxon>
        <taxon>Bdelloidea</taxon>
        <taxon>Adinetida</taxon>
        <taxon>Adinetidae</taxon>
        <taxon>Adineta</taxon>
    </lineage>
</organism>
<reference evidence="2" key="1">
    <citation type="submission" date="2021-02" db="EMBL/GenBank/DDBJ databases">
        <authorList>
            <person name="Nowell W R."/>
        </authorList>
    </citation>
    <scope>NUCLEOTIDE SEQUENCE</scope>
</reference>
<evidence type="ECO:0000256" key="1">
    <source>
        <dbReference type="SAM" id="MobiDB-lite"/>
    </source>
</evidence>
<sequence length="82" mass="9731">MGNTTNNLSLCVGQKSRKTRRERPYVSRPFWPYEYEHRLNLPTHMPYNSPTRELSPIQLSPTTLRDNAQYPSMRIIRNIPRS</sequence>
<gene>
    <name evidence="2" type="ORF">OKA104_LOCUS29377</name>
</gene>
<evidence type="ECO:0000313" key="2">
    <source>
        <dbReference type="EMBL" id="CAF3993922.1"/>
    </source>
</evidence>
<dbReference type="AlphaFoldDB" id="A0A819NF87"/>
<comment type="caution">
    <text evidence="2">The sequence shown here is derived from an EMBL/GenBank/DDBJ whole genome shotgun (WGS) entry which is preliminary data.</text>
</comment>
<evidence type="ECO:0000313" key="3">
    <source>
        <dbReference type="Proteomes" id="UP000663881"/>
    </source>
</evidence>
<accession>A0A819NF87</accession>
<name>A0A819NF87_9BILA</name>
<feature type="region of interest" description="Disordered" evidence="1">
    <location>
        <begin position="1"/>
        <end position="23"/>
    </location>
</feature>